<organism evidence="1 2">
    <name type="scientific">Enterobacter chengduensis</name>
    <dbReference type="NCBI Taxonomy" id="2494701"/>
    <lineage>
        <taxon>Bacteria</taxon>
        <taxon>Pseudomonadati</taxon>
        <taxon>Pseudomonadota</taxon>
        <taxon>Gammaproteobacteria</taxon>
        <taxon>Enterobacterales</taxon>
        <taxon>Enterobacteriaceae</taxon>
        <taxon>Enterobacter</taxon>
        <taxon>Enterobacter cloacae complex</taxon>
    </lineage>
</organism>
<evidence type="ECO:0000313" key="1">
    <source>
        <dbReference type="EMBL" id="KJX26567.1"/>
    </source>
</evidence>
<keyword evidence="2" id="KW-1185">Reference proteome</keyword>
<sequence>MEQETLKVFFVQFGTMKNDKTNEDFNWGNAQALSTEFESTNSSCGFAPAKVKITPDNRHAVCLRLRDDLESAFKSGKDFLEIIPSYGMKAQKGVMVPVVVDYKIVGKSDVKQ</sequence>
<reference evidence="1 2" key="1">
    <citation type="submission" date="2015-02" db="EMBL/GenBank/DDBJ databases">
        <authorList>
            <person name="Adams M."/>
            <person name="Sutton G."/>
            <person name="Nelson K."/>
            <person name="Bonomo R."/>
            <person name="McCorrison J."/>
            <person name="Sanka R."/>
            <person name="Brinkac L."/>
            <person name="Nierman W."/>
        </authorList>
    </citation>
    <scope>NUCLEOTIDE SEQUENCE [LARGE SCALE GENOMIC DNA]</scope>
    <source>
        <strain evidence="1 2">CIDEIMsCOL9</strain>
    </source>
</reference>
<protein>
    <submittedName>
        <fullName evidence="1">Uncharacterized protein</fullName>
    </submittedName>
</protein>
<dbReference type="RefSeq" id="WP_045342365.1">
    <property type="nucleotide sequence ID" value="NZ_JZKT01000117.1"/>
</dbReference>
<accession>A0AAW3H9B8</accession>
<gene>
    <name evidence="1" type="ORF">SG71_25210</name>
</gene>
<name>A0AAW3H9B8_9ENTR</name>
<dbReference type="Proteomes" id="UP000033354">
    <property type="component" value="Unassembled WGS sequence"/>
</dbReference>
<dbReference type="AlphaFoldDB" id="A0AAW3H9B8"/>
<comment type="caution">
    <text evidence="1">The sequence shown here is derived from an EMBL/GenBank/DDBJ whole genome shotgun (WGS) entry which is preliminary data.</text>
</comment>
<evidence type="ECO:0000313" key="2">
    <source>
        <dbReference type="Proteomes" id="UP000033354"/>
    </source>
</evidence>
<dbReference type="EMBL" id="JZKT01000117">
    <property type="protein sequence ID" value="KJX26567.1"/>
    <property type="molecule type" value="Genomic_DNA"/>
</dbReference>
<proteinExistence type="predicted"/>